<keyword evidence="4" id="KW-1185">Reference proteome</keyword>
<dbReference type="InterPro" id="IPR052201">
    <property type="entry name" value="LRR-containing_regulator"/>
</dbReference>
<dbReference type="VEuPathDB" id="VectorBase:PHUM488300"/>
<dbReference type="RefSeq" id="XP_002430499.1">
    <property type="nucleotide sequence ID" value="XM_002430454.1"/>
</dbReference>
<dbReference type="InterPro" id="IPR001611">
    <property type="entry name" value="Leu-rich_rpt"/>
</dbReference>
<dbReference type="OMA" id="IKNCGMK"/>
<dbReference type="PANTHER" id="PTHR24111:SF0">
    <property type="entry name" value="LEUCINE-RICH REPEAT-CONTAINING PROTEIN"/>
    <property type="match status" value="1"/>
</dbReference>
<organism>
    <name type="scientific">Pediculus humanus subsp. corporis</name>
    <name type="common">Body louse</name>
    <dbReference type="NCBI Taxonomy" id="121224"/>
    <lineage>
        <taxon>Eukaryota</taxon>
        <taxon>Metazoa</taxon>
        <taxon>Ecdysozoa</taxon>
        <taxon>Arthropoda</taxon>
        <taxon>Hexapoda</taxon>
        <taxon>Insecta</taxon>
        <taxon>Pterygota</taxon>
        <taxon>Neoptera</taxon>
        <taxon>Paraneoptera</taxon>
        <taxon>Psocodea</taxon>
        <taxon>Troctomorpha</taxon>
        <taxon>Phthiraptera</taxon>
        <taxon>Anoplura</taxon>
        <taxon>Pediculidae</taxon>
        <taxon>Pediculus</taxon>
    </lineage>
</organism>
<evidence type="ECO:0000256" key="1">
    <source>
        <dbReference type="ARBA" id="ARBA00022737"/>
    </source>
</evidence>
<dbReference type="EnsemblMetazoa" id="PHUM488300-RA">
    <property type="protein sequence ID" value="PHUM488300-PA"/>
    <property type="gene ID" value="PHUM488300"/>
</dbReference>
<evidence type="ECO:0000313" key="2">
    <source>
        <dbReference type="EMBL" id="EEB17761.1"/>
    </source>
</evidence>
<dbReference type="HOGENOM" id="CLU_047321_0_0_1"/>
<dbReference type="KEGG" id="phu:Phum_PHUM488300"/>
<proteinExistence type="predicted"/>
<evidence type="ECO:0000313" key="4">
    <source>
        <dbReference type="Proteomes" id="UP000009046"/>
    </source>
</evidence>
<dbReference type="InParanoid" id="E0VWK5"/>
<dbReference type="SMART" id="SM00368">
    <property type="entry name" value="LRR_RI"/>
    <property type="match status" value="6"/>
</dbReference>
<dbReference type="CTD" id="8231452"/>
<reference evidence="3" key="3">
    <citation type="submission" date="2021-02" db="UniProtKB">
        <authorList>
            <consortium name="EnsemblMetazoa"/>
        </authorList>
    </citation>
    <scope>IDENTIFICATION</scope>
    <source>
        <strain evidence="3">USDA</strain>
    </source>
</reference>
<evidence type="ECO:0000313" key="3">
    <source>
        <dbReference type="EnsemblMetazoa" id="PHUM488300-PA"/>
    </source>
</evidence>
<dbReference type="FunCoup" id="E0VWK5">
    <property type="interactions" value="44"/>
</dbReference>
<reference evidence="2" key="1">
    <citation type="submission" date="2007-04" db="EMBL/GenBank/DDBJ databases">
        <title>Annotation of Pediculus humanus corporis strain USDA.</title>
        <authorList>
            <person name="Kirkness E."/>
            <person name="Hannick L."/>
            <person name="Hass B."/>
            <person name="Bruggner R."/>
            <person name="Lawson D."/>
            <person name="Bidwell S."/>
            <person name="Joardar V."/>
            <person name="Caler E."/>
            <person name="Walenz B."/>
            <person name="Inman J."/>
            <person name="Schobel S."/>
            <person name="Galinsky K."/>
            <person name="Amedeo P."/>
            <person name="Strausberg R."/>
        </authorList>
    </citation>
    <scope>NUCLEOTIDE SEQUENCE</scope>
    <source>
        <strain evidence="2">USDA</strain>
    </source>
</reference>
<dbReference type="OrthoDB" id="272549at2759"/>
<dbReference type="SUPFAM" id="SSF52047">
    <property type="entry name" value="RNI-like"/>
    <property type="match status" value="1"/>
</dbReference>
<keyword evidence="1" id="KW-0677">Repeat</keyword>
<dbReference type="GeneID" id="8231452"/>
<dbReference type="EMBL" id="DS235822">
    <property type="protein sequence ID" value="EEB17761.1"/>
    <property type="molecule type" value="Genomic_DNA"/>
</dbReference>
<dbReference type="EMBL" id="AAZO01005917">
    <property type="status" value="NOT_ANNOTATED_CDS"/>
    <property type="molecule type" value="Genomic_DNA"/>
</dbReference>
<dbReference type="STRING" id="121224.E0VWK5"/>
<name>E0VWK5_PEDHC</name>
<reference evidence="2" key="2">
    <citation type="submission" date="2007-04" db="EMBL/GenBank/DDBJ databases">
        <title>The genome of the human body louse.</title>
        <authorList>
            <consortium name="The Human Body Louse Genome Consortium"/>
            <person name="Kirkness E."/>
            <person name="Walenz B."/>
            <person name="Hass B."/>
            <person name="Bruggner R."/>
            <person name="Strausberg R."/>
        </authorList>
    </citation>
    <scope>NUCLEOTIDE SEQUENCE</scope>
    <source>
        <strain evidence="2">USDA</strain>
    </source>
</reference>
<dbReference type="Gene3D" id="3.80.10.10">
    <property type="entry name" value="Ribonuclease Inhibitor"/>
    <property type="match status" value="2"/>
</dbReference>
<dbReference type="eggNOG" id="KOG4308">
    <property type="taxonomic scope" value="Eukaryota"/>
</dbReference>
<dbReference type="Pfam" id="PF13516">
    <property type="entry name" value="LRR_6"/>
    <property type="match status" value="3"/>
</dbReference>
<gene>
    <name evidence="3" type="primary">8231452</name>
    <name evidence="2" type="ORF">Phum_PHUM488300</name>
</gene>
<dbReference type="PANTHER" id="PTHR24111">
    <property type="entry name" value="LEUCINE-RICH REPEAT-CONTAINING PROTEIN 34"/>
    <property type="match status" value="1"/>
</dbReference>
<dbReference type="InterPro" id="IPR032675">
    <property type="entry name" value="LRR_dom_sf"/>
</dbReference>
<dbReference type="AlphaFoldDB" id="E0VWK5"/>
<protein>
    <submittedName>
        <fullName evidence="2">Leucine-rich repeat-containing protein, putative</fullName>
    </submittedName>
</protein>
<accession>E0VWK5</accession>
<sequence>MTLCAQDAILKETYLTELFLDMHCDKNADGTKNLILPGNELIKKIGKRIRDRDLVKIAMFLRNHQDVIALELPYNEITDCGMSILVNFFKERPVIRYLNLIGNEIGPRGITYLSEFSEFLPLRTLRLSGNKIGDEGGRLLCKILKLAPNLKFLDISDTHQSAKGLAYILSTLIKKKGKPYFLEYIDISRPLPQTYHQVPDAHLAEQIINNHLKEIHAENLGFDFRDMEIITEGLFFNKSLICLNFNNNNIGDDGVEFLCNYLKTCPQLECLMIGANNFSDLGAIALGNALPFSKIRLLDITRNRITDEGMLRIFYTIKKMEKLRGLFIWGNKITHSSLVVLKQLFESKTLDPEHTDVKFNCVDNELRVGWDPRVNRFKSRFYCVSPYGYPPKRTIKRIPPPSSEPPPIHYRHHVDDVDVGLPLADWAFEWILPKFVYPL</sequence>
<dbReference type="Proteomes" id="UP000009046">
    <property type="component" value="Unassembled WGS sequence"/>
</dbReference>